<dbReference type="GO" id="GO:0006508">
    <property type="term" value="P:proteolysis"/>
    <property type="evidence" value="ECO:0007669"/>
    <property type="project" value="UniProtKB-KW"/>
</dbReference>
<feature type="compositionally biased region" description="Polar residues" evidence="6">
    <location>
        <begin position="650"/>
        <end position="661"/>
    </location>
</feature>
<dbReference type="InterPro" id="IPR018200">
    <property type="entry name" value="USP_CS"/>
</dbReference>
<dbReference type="FunCoup" id="A0A1Y2BJ77">
    <property type="interactions" value="281"/>
</dbReference>
<evidence type="ECO:0000256" key="4">
    <source>
        <dbReference type="ARBA" id="ARBA00022670"/>
    </source>
</evidence>
<feature type="compositionally biased region" description="Gly residues" evidence="6">
    <location>
        <begin position="865"/>
        <end position="875"/>
    </location>
</feature>
<dbReference type="STRING" id="71784.A0A1Y2BJ77"/>
<feature type="compositionally biased region" description="Pro residues" evidence="6">
    <location>
        <begin position="178"/>
        <end position="204"/>
    </location>
</feature>
<evidence type="ECO:0000259" key="7">
    <source>
        <dbReference type="PROSITE" id="PS50235"/>
    </source>
</evidence>
<feature type="region of interest" description="Disordered" evidence="6">
    <location>
        <begin position="565"/>
        <end position="587"/>
    </location>
</feature>
<evidence type="ECO:0000313" key="9">
    <source>
        <dbReference type="Proteomes" id="UP000193986"/>
    </source>
</evidence>
<feature type="compositionally biased region" description="Low complexity" evidence="6">
    <location>
        <begin position="662"/>
        <end position="676"/>
    </location>
</feature>
<dbReference type="InterPro" id="IPR050164">
    <property type="entry name" value="Peptidase_C19"/>
</dbReference>
<dbReference type="GO" id="GO:0005634">
    <property type="term" value="C:nucleus"/>
    <property type="evidence" value="ECO:0007669"/>
    <property type="project" value="TreeGrafter"/>
</dbReference>
<dbReference type="CDD" id="cd02663">
    <property type="entry name" value="Peptidase_C19G"/>
    <property type="match status" value="1"/>
</dbReference>
<dbReference type="InterPro" id="IPR038765">
    <property type="entry name" value="Papain-like_cys_pep_sf"/>
</dbReference>
<proteinExistence type="inferred from homology"/>
<dbReference type="Pfam" id="PF00443">
    <property type="entry name" value="UCH"/>
    <property type="match status" value="1"/>
</dbReference>
<feature type="region of interest" description="Disordered" evidence="6">
    <location>
        <begin position="644"/>
        <end position="720"/>
    </location>
</feature>
<dbReference type="GO" id="GO:0005829">
    <property type="term" value="C:cytosol"/>
    <property type="evidence" value="ECO:0007669"/>
    <property type="project" value="TreeGrafter"/>
</dbReference>
<comment type="catalytic activity">
    <reaction evidence="1">
        <text>Thiol-dependent hydrolysis of ester, thioester, amide, peptide and isopeptide bonds formed by the C-terminal Gly of ubiquitin (a 76-residue protein attached to proteins as an intracellular targeting signal).</text>
        <dbReference type="EC" id="3.4.19.12"/>
    </reaction>
</comment>
<feature type="compositionally biased region" description="Low complexity" evidence="6">
    <location>
        <begin position="832"/>
        <end position="851"/>
    </location>
</feature>
<feature type="compositionally biased region" description="Gly residues" evidence="6">
    <location>
        <begin position="283"/>
        <end position="294"/>
    </location>
</feature>
<feature type="region of interest" description="Disordered" evidence="6">
    <location>
        <begin position="732"/>
        <end position="918"/>
    </location>
</feature>
<dbReference type="Proteomes" id="UP000193986">
    <property type="component" value="Unassembled WGS sequence"/>
</dbReference>
<gene>
    <name evidence="8" type="ORF">BCR39DRAFT_515103</name>
</gene>
<feature type="compositionally biased region" description="Polar residues" evidence="6">
    <location>
        <begin position="109"/>
        <end position="138"/>
    </location>
</feature>
<dbReference type="InParanoid" id="A0A1Y2BJ77"/>
<protein>
    <recommendedName>
        <fullName evidence="3">ubiquitinyl hydrolase 1</fullName>
        <ecNumber evidence="3">3.4.19.12</ecNumber>
    </recommendedName>
</protein>
<keyword evidence="9" id="KW-1185">Reference proteome</keyword>
<feature type="domain" description="USP" evidence="7">
    <location>
        <begin position="54"/>
        <end position="554"/>
    </location>
</feature>
<dbReference type="GO" id="GO:0016579">
    <property type="term" value="P:protein deubiquitination"/>
    <property type="evidence" value="ECO:0007669"/>
    <property type="project" value="InterPro"/>
</dbReference>
<dbReference type="PROSITE" id="PS00972">
    <property type="entry name" value="USP_1"/>
    <property type="match status" value="1"/>
</dbReference>
<feature type="region of interest" description="Disordered" evidence="6">
    <location>
        <begin position="1"/>
        <end position="20"/>
    </location>
</feature>
<comment type="similarity">
    <text evidence="2">Belongs to the peptidase C19 family.</text>
</comment>
<keyword evidence="5" id="KW-0378">Hydrolase</keyword>
<evidence type="ECO:0000256" key="3">
    <source>
        <dbReference type="ARBA" id="ARBA00012759"/>
    </source>
</evidence>
<comment type="caution">
    <text evidence="8">The sequence shown here is derived from an EMBL/GenBank/DDBJ whole genome shotgun (WGS) entry which is preliminary data.</text>
</comment>
<dbReference type="AlphaFoldDB" id="A0A1Y2BJ77"/>
<feature type="compositionally biased region" description="Polar residues" evidence="6">
    <location>
        <begin position="248"/>
        <end position="265"/>
    </location>
</feature>
<evidence type="ECO:0000256" key="2">
    <source>
        <dbReference type="ARBA" id="ARBA00009085"/>
    </source>
</evidence>
<dbReference type="GO" id="GO:0004843">
    <property type="term" value="F:cysteine-type deubiquitinase activity"/>
    <property type="evidence" value="ECO:0007669"/>
    <property type="project" value="UniProtKB-EC"/>
</dbReference>
<evidence type="ECO:0000256" key="1">
    <source>
        <dbReference type="ARBA" id="ARBA00000707"/>
    </source>
</evidence>
<evidence type="ECO:0000256" key="5">
    <source>
        <dbReference type="ARBA" id="ARBA00022801"/>
    </source>
</evidence>
<dbReference type="CDD" id="cd02257">
    <property type="entry name" value="Peptidase_C19"/>
    <property type="match status" value="1"/>
</dbReference>
<reference evidence="8 9" key="1">
    <citation type="submission" date="2016-07" db="EMBL/GenBank/DDBJ databases">
        <title>Pervasive Adenine N6-methylation of Active Genes in Fungi.</title>
        <authorList>
            <consortium name="DOE Joint Genome Institute"/>
            <person name="Mondo S.J."/>
            <person name="Dannebaum R.O."/>
            <person name="Kuo R.C."/>
            <person name="Labutti K."/>
            <person name="Haridas S."/>
            <person name="Kuo A."/>
            <person name="Salamov A."/>
            <person name="Ahrendt S.R."/>
            <person name="Lipzen A."/>
            <person name="Sullivan W."/>
            <person name="Andreopoulos W.B."/>
            <person name="Clum A."/>
            <person name="Lindquist E."/>
            <person name="Daum C."/>
            <person name="Ramamoorthy G.K."/>
            <person name="Gryganskyi A."/>
            <person name="Culley D."/>
            <person name="Magnuson J.K."/>
            <person name="James T.Y."/>
            <person name="O'Malley M.A."/>
            <person name="Stajich J.E."/>
            <person name="Spatafora J.W."/>
            <person name="Visel A."/>
            <person name="Grigoriev I.V."/>
        </authorList>
    </citation>
    <scope>NUCLEOTIDE SEQUENCE [LARGE SCALE GENOMIC DNA]</scope>
    <source>
        <strain evidence="8 9">68-887.2</strain>
    </source>
</reference>
<evidence type="ECO:0000256" key="6">
    <source>
        <dbReference type="SAM" id="MobiDB-lite"/>
    </source>
</evidence>
<dbReference type="EMBL" id="MCFC01000002">
    <property type="protein sequence ID" value="ORY34843.1"/>
    <property type="molecule type" value="Genomic_DNA"/>
</dbReference>
<feature type="compositionally biased region" description="Low complexity" evidence="6">
    <location>
        <begin position="782"/>
        <end position="794"/>
    </location>
</feature>
<dbReference type="PANTHER" id="PTHR24006">
    <property type="entry name" value="UBIQUITIN CARBOXYL-TERMINAL HYDROLASE"/>
    <property type="match status" value="1"/>
</dbReference>
<feature type="compositionally biased region" description="Polar residues" evidence="6">
    <location>
        <begin position="735"/>
        <end position="760"/>
    </location>
</feature>
<organism evidence="8 9">
    <name type="scientific">Naematelia encephala</name>
    <dbReference type="NCBI Taxonomy" id="71784"/>
    <lineage>
        <taxon>Eukaryota</taxon>
        <taxon>Fungi</taxon>
        <taxon>Dikarya</taxon>
        <taxon>Basidiomycota</taxon>
        <taxon>Agaricomycotina</taxon>
        <taxon>Tremellomycetes</taxon>
        <taxon>Tremellales</taxon>
        <taxon>Naemateliaceae</taxon>
        <taxon>Naematelia</taxon>
    </lineage>
</organism>
<feature type="compositionally biased region" description="Basic and acidic residues" evidence="6">
    <location>
        <begin position="679"/>
        <end position="695"/>
    </location>
</feature>
<feature type="region of interest" description="Disordered" evidence="6">
    <location>
        <begin position="89"/>
        <end position="300"/>
    </location>
</feature>
<feature type="compositionally biased region" description="Polar residues" evidence="6">
    <location>
        <begin position="207"/>
        <end position="220"/>
    </location>
</feature>
<dbReference type="PROSITE" id="PS50235">
    <property type="entry name" value="USP_3"/>
    <property type="match status" value="1"/>
</dbReference>
<dbReference type="InterPro" id="IPR001394">
    <property type="entry name" value="Peptidase_C19_UCH"/>
</dbReference>
<dbReference type="EC" id="3.4.19.12" evidence="3"/>
<feature type="compositionally biased region" description="Low complexity" evidence="6">
    <location>
        <begin position="708"/>
        <end position="720"/>
    </location>
</feature>
<feature type="compositionally biased region" description="Basic and acidic residues" evidence="6">
    <location>
        <begin position="899"/>
        <end position="918"/>
    </location>
</feature>
<accession>A0A1Y2BJ77</accession>
<dbReference type="InterPro" id="IPR028889">
    <property type="entry name" value="USP"/>
</dbReference>
<feature type="compositionally biased region" description="Polar residues" evidence="6">
    <location>
        <begin position="812"/>
        <end position="825"/>
    </location>
</feature>
<dbReference type="OrthoDB" id="27652at2759"/>
<keyword evidence="4" id="KW-0645">Protease</keyword>
<evidence type="ECO:0000313" key="8">
    <source>
        <dbReference type="EMBL" id="ORY34843.1"/>
    </source>
</evidence>
<dbReference type="SUPFAM" id="SSF54001">
    <property type="entry name" value="Cysteine proteinases"/>
    <property type="match status" value="1"/>
</dbReference>
<name>A0A1Y2BJ77_9TREE</name>
<feature type="compositionally biased region" description="Polar residues" evidence="6">
    <location>
        <begin position="9"/>
        <end position="20"/>
    </location>
</feature>
<dbReference type="PANTHER" id="PTHR24006:SF733">
    <property type="entry name" value="RE52890P"/>
    <property type="match status" value="1"/>
</dbReference>
<dbReference type="Gene3D" id="3.90.70.10">
    <property type="entry name" value="Cysteine proteinases"/>
    <property type="match status" value="2"/>
</dbReference>
<sequence>MSRLRFPFRSQQSTTQINGVTPLSPREIANADYWRDQDALEWDKGKSKEIERLWGLENFGNTCYCNSVLQALYACQPFRQFVESYPDAPPPISPLGPAPGTANEPKTPGWSSRPSSPMATKSNPFDNPNLNTNMLQPTSPTPGDKKEKRSWTSLGRRPTSSGTAPPTLATIQQAQATPPQPTPTLNPTLDTPPIPSNPDQPPPTVFETIQTLFHHLSTSPPHQPLAPKKPANVSDNAQTASLLPASPPTNGNGPQPSLTTSSSPNQPQGPPLLASLPPPSAPRGGGPFQGGSLGRGVVRPEDLLKTVKKENEMFRGMSQQDAHEFLGWVLNKVAEDVEMVDRSLRSAGKEVTASTKNGKTFVQSLFEGTLTNETRCLSCESTSSRDELFLDLSIDIEQHTSVTACLRQFSASEMLCQKNKFYCDSCCGLQEAEKRMKIKRLPNVLALHLKRFKYQEHLGRYTKLFYRVPFPTQLRLPNTSDDTEDPDRLYELFACVIHIGNGPHHGHYVCLIRSAGRWVMCDDENIEPIDEDDIYRYFGDHPSGAGYVLFYQNVDLDLGGLGMKNPPPKPTKAEKTTPVTVTPPSQSLLDIADDTEPLRSPVLTAPIKVPLKIDPPSPNKIKATRLPSPVAATATLSMSTPIREPIAPQSAPSQSFPTNGHTSSANTTPASTASPSVGKDGKWYQRRKSEKDAKRVSAAPAPSLHRQGTSGTLNTLSSSATDSTTFAGLGVAVPSSMSGNDPESVSSSSPFTNSGTGTPYTPTPARSVPLAPPVEVSPTNMSSSVMSNYSSHTSGSATSVPQPPTGLGLGRQPSSTALGRKQSATGLGRKQSNNTNNNNNNNSNYSNTSYTARDRTVSTSSQSSTGGGGGGGGGLSRRLSGMGGKITRSSSGVFKLGLGKKDKDKNGTGMDKFEEERR</sequence>
<feature type="compositionally biased region" description="Low complexity" evidence="6">
    <location>
        <begin position="163"/>
        <end position="177"/>
    </location>
</feature>